<dbReference type="Proteomes" id="UP000000812">
    <property type="component" value="Chromosome"/>
</dbReference>
<sequence length="111" mass="12355">MIRDKIETYFWYSITMDVIQQRTNGLAIASLVTSILGISFLPFIGSLCAIITGHMARAEIRRQPDTLKGDELAIIGLILGWLVVISTVVFLITLLLFFGGLGWFIHLTSAR</sequence>
<dbReference type="EMBL" id="AE003849">
    <property type="protein sequence ID" value="AAF85367.1"/>
    <property type="molecule type" value="Genomic_DNA"/>
</dbReference>
<evidence type="ECO:0000256" key="1">
    <source>
        <dbReference type="SAM" id="Phobius"/>
    </source>
</evidence>
<evidence type="ECO:0000313" key="4">
    <source>
        <dbReference type="Proteomes" id="UP000000812"/>
    </source>
</evidence>
<feature type="transmembrane region" description="Helical" evidence="1">
    <location>
        <begin position="26"/>
        <end position="51"/>
    </location>
</feature>
<reference evidence="3 4" key="1">
    <citation type="journal article" date="2000" name="Nature">
        <title>The genome sequence of the plant pathogen Xylella fastidiosa.</title>
        <authorList>
            <person name="Simpson A.J."/>
            <person name="Reinach F.C."/>
            <person name="Arruda P."/>
            <person name="Abreu F.A."/>
            <person name="Acencio M."/>
            <person name="Alvarenga R."/>
            <person name="Alves L.M."/>
            <person name="Araya J.E."/>
            <person name="Baia G.S."/>
            <person name="Baptista C.S."/>
            <person name="Barros M.H."/>
            <person name="Bonaccorsi E.D."/>
            <person name="Bordin S."/>
            <person name="Bove J.M."/>
            <person name="Briones M.R."/>
            <person name="Bueno M.R."/>
            <person name="Camargo A.A."/>
            <person name="Camargo L.E."/>
            <person name="Carraro D.M."/>
            <person name="Carrer H."/>
            <person name="Colauto N.B."/>
            <person name="Colombo C."/>
            <person name="Costa F.F."/>
            <person name="Costa M.C."/>
            <person name="Costa-Neto C.M."/>
            <person name="Coutinho L.L."/>
            <person name="Cristofani M."/>
            <person name="Dias-Neto E."/>
            <person name="Docena C."/>
            <person name="El-Dorry H."/>
            <person name="Facincani A.P."/>
            <person name="Ferreira A.J."/>
            <person name="Ferreira V.C."/>
            <person name="Ferro J.A."/>
            <person name="Fraga J.S."/>
            <person name="Franca S.C."/>
            <person name="Franco M.C."/>
            <person name="Frohme M."/>
            <person name="Furlan L.R."/>
            <person name="Garnier M."/>
            <person name="Goldman G.H."/>
            <person name="Goldman M.H."/>
            <person name="Gomes S.L."/>
            <person name="Gruber A."/>
            <person name="Ho P.L."/>
            <person name="Hoheisel J.D."/>
            <person name="Junqueira M.L."/>
            <person name="Kemper E.L."/>
            <person name="Kitajima J.P."/>
            <person name="Krieger J.E."/>
            <person name="Kuramae E.E."/>
            <person name="Laigret F."/>
            <person name="Lambais M.R."/>
            <person name="Leite L.C."/>
            <person name="Lemos E.G."/>
            <person name="Lemos M.V."/>
            <person name="Lopes S.A."/>
            <person name="Lopes C.R."/>
            <person name="Machado J.A."/>
            <person name="Machado M.A."/>
            <person name="Madeira A.M."/>
            <person name="Madeira H.M."/>
            <person name="Marino C.L."/>
            <person name="Marques M.V."/>
            <person name="Martins E.A."/>
            <person name="Martins E.M."/>
            <person name="Matsukuma A.Y."/>
            <person name="Menck C.F."/>
            <person name="Miracca E.C."/>
            <person name="Miyaki C.Y."/>
            <person name="Monteriro-Vitorello C.B."/>
            <person name="Moon D.H."/>
            <person name="Nagai M.A."/>
            <person name="Nascimento A.L."/>
            <person name="Netto L.E."/>
            <person name="Nhani A.Jr."/>
            <person name="Nobrega F.G."/>
            <person name="Nunes L.R."/>
            <person name="Oliveira M.A."/>
            <person name="de Oliveira M.C."/>
            <person name="de Oliveira R.C."/>
            <person name="Palmieri D.A."/>
            <person name="Paris A."/>
            <person name="Peixoto B.R."/>
            <person name="Pereira G.A."/>
            <person name="Pereira H.A.Jr."/>
            <person name="Pesquero J.B."/>
            <person name="Quaggio R.B."/>
            <person name="Roberto P.G."/>
            <person name="Rodrigues V."/>
            <person name="de M Rosa A.J."/>
            <person name="de Rosa V.E.Jr."/>
            <person name="de Sa R.G."/>
            <person name="Santelli R.V."/>
            <person name="Sawasaki H.E."/>
            <person name="da Silva A.C."/>
            <person name="da Silva A.M."/>
            <person name="da Silva F.R."/>
            <person name="da Silva W.A.Jr."/>
            <person name="da Silveira J.F."/>
            <person name="Silvestri M.L."/>
            <person name="Siqueira W.J."/>
            <person name="de Souza A.A."/>
            <person name="de Souza A.P."/>
            <person name="Terenzi M.F."/>
            <person name="Truffi D."/>
            <person name="Tsai S.M."/>
            <person name="Tsuhako M.H."/>
            <person name="Vallada H."/>
            <person name="Van Sluys M.A."/>
            <person name="Verjovski-Almeida S."/>
            <person name="Vettore A.L."/>
            <person name="Zago M.A."/>
            <person name="Zatz M."/>
            <person name="Meidanis J."/>
            <person name="Setubal J.C."/>
        </authorList>
    </citation>
    <scope>NUCLEOTIDE SEQUENCE [LARGE SCALE GENOMIC DNA]</scope>
    <source>
        <strain evidence="3 4">9a5c</strain>
    </source>
</reference>
<proteinExistence type="predicted"/>
<dbReference type="KEGG" id="xfa:XF_2570"/>
<keyword evidence="1" id="KW-1133">Transmembrane helix</keyword>
<keyword evidence="1" id="KW-0812">Transmembrane</keyword>
<protein>
    <recommendedName>
        <fullName evidence="2">DUF4190 domain-containing protein</fullName>
    </recommendedName>
</protein>
<gene>
    <name evidence="3" type="ordered locus">XF_2570</name>
</gene>
<feature type="transmembrane region" description="Helical" evidence="1">
    <location>
        <begin position="72"/>
        <end position="105"/>
    </location>
</feature>
<keyword evidence="1" id="KW-0472">Membrane</keyword>
<evidence type="ECO:0000313" key="3">
    <source>
        <dbReference type="EMBL" id="AAF85367.1"/>
    </source>
</evidence>
<feature type="domain" description="DUF4190" evidence="2">
    <location>
        <begin position="26"/>
        <end position="90"/>
    </location>
</feature>
<dbReference type="PIR" id="E82541">
    <property type="entry name" value="E82541"/>
</dbReference>
<dbReference type="AlphaFoldDB" id="Q9PAE8"/>
<accession>Q9PAE8</accession>
<organism evidence="3 4">
    <name type="scientific">Xylella fastidiosa (strain 9a5c)</name>
    <dbReference type="NCBI Taxonomy" id="160492"/>
    <lineage>
        <taxon>Bacteria</taxon>
        <taxon>Pseudomonadati</taxon>
        <taxon>Pseudomonadota</taxon>
        <taxon>Gammaproteobacteria</taxon>
        <taxon>Lysobacterales</taxon>
        <taxon>Lysobacteraceae</taxon>
        <taxon>Xylella</taxon>
    </lineage>
</organism>
<evidence type="ECO:0000259" key="2">
    <source>
        <dbReference type="Pfam" id="PF13828"/>
    </source>
</evidence>
<dbReference type="HOGENOM" id="CLU_142325_1_0_6"/>
<dbReference type="InterPro" id="IPR025241">
    <property type="entry name" value="DUF4190"/>
</dbReference>
<dbReference type="STRING" id="160492.XF_2570"/>
<dbReference type="Pfam" id="PF13828">
    <property type="entry name" value="DUF4190"/>
    <property type="match status" value="1"/>
</dbReference>
<dbReference type="eggNOG" id="ENOG5033A46">
    <property type="taxonomic scope" value="Bacteria"/>
</dbReference>
<name>Q9PAE8_XYLFA</name>